<feature type="non-terminal residue" evidence="2">
    <location>
        <position position="1"/>
    </location>
</feature>
<comment type="caution">
    <text evidence="2">The sequence shown here is derived from an EMBL/GenBank/DDBJ whole genome shotgun (WGS) entry which is preliminary data.</text>
</comment>
<evidence type="ECO:0000256" key="1">
    <source>
        <dbReference type="SAM" id="MobiDB-lite"/>
    </source>
</evidence>
<dbReference type="Proteomes" id="UP001476798">
    <property type="component" value="Unassembled WGS sequence"/>
</dbReference>
<protein>
    <submittedName>
        <fullName evidence="2">Uncharacterized protein</fullName>
    </submittedName>
</protein>
<gene>
    <name evidence="2" type="ORF">GOODEAATRI_033935</name>
</gene>
<feature type="compositionally biased region" description="Basic and acidic residues" evidence="1">
    <location>
        <begin position="73"/>
        <end position="83"/>
    </location>
</feature>
<proteinExistence type="predicted"/>
<evidence type="ECO:0000313" key="3">
    <source>
        <dbReference type="Proteomes" id="UP001476798"/>
    </source>
</evidence>
<accession>A0ABV0P9W5</accession>
<reference evidence="2 3" key="1">
    <citation type="submission" date="2021-06" db="EMBL/GenBank/DDBJ databases">
        <authorList>
            <person name="Palmer J.M."/>
        </authorList>
    </citation>
    <scope>NUCLEOTIDE SEQUENCE [LARGE SCALE GENOMIC DNA]</scope>
    <source>
        <strain evidence="2 3">GA_2019</strain>
        <tissue evidence="2">Muscle</tissue>
    </source>
</reference>
<feature type="region of interest" description="Disordered" evidence="1">
    <location>
        <begin position="73"/>
        <end position="99"/>
    </location>
</feature>
<keyword evidence="3" id="KW-1185">Reference proteome</keyword>
<evidence type="ECO:0000313" key="2">
    <source>
        <dbReference type="EMBL" id="MEQ2180251.1"/>
    </source>
</evidence>
<name>A0ABV0P9W5_9TELE</name>
<dbReference type="EMBL" id="JAHRIO010067655">
    <property type="protein sequence ID" value="MEQ2180251.1"/>
    <property type="molecule type" value="Genomic_DNA"/>
</dbReference>
<organism evidence="2 3">
    <name type="scientific">Goodea atripinnis</name>
    <dbReference type="NCBI Taxonomy" id="208336"/>
    <lineage>
        <taxon>Eukaryota</taxon>
        <taxon>Metazoa</taxon>
        <taxon>Chordata</taxon>
        <taxon>Craniata</taxon>
        <taxon>Vertebrata</taxon>
        <taxon>Euteleostomi</taxon>
        <taxon>Actinopterygii</taxon>
        <taxon>Neopterygii</taxon>
        <taxon>Teleostei</taxon>
        <taxon>Neoteleostei</taxon>
        <taxon>Acanthomorphata</taxon>
        <taxon>Ovalentaria</taxon>
        <taxon>Atherinomorphae</taxon>
        <taxon>Cyprinodontiformes</taxon>
        <taxon>Goodeidae</taxon>
        <taxon>Goodea</taxon>
    </lineage>
</organism>
<sequence length="162" mass="18039">VSVSFLKPVMHLFTSIFKEAEDDTELTRTITTTVVGYLNEKYKDPDMDDLLDMACLVDPSFKLQYTQEEREYIKERDESREEAIGDASATGQPAKETKRSLASFFSNRPTMSNTEGLSTQQATEWELGNYLLSPGADNDSILWIGGRSIGGSHGAVKPKDMS</sequence>